<evidence type="ECO:0000313" key="4">
    <source>
        <dbReference type="EMBL" id="MBD8004263.1"/>
    </source>
</evidence>
<dbReference type="InterPro" id="IPR036291">
    <property type="entry name" value="NAD(P)-bd_dom_sf"/>
</dbReference>
<feature type="transmembrane region" description="Helical" evidence="2">
    <location>
        <begin position="7"/>
        <end position="28"/>
    </location>
</feature>
<feature type="domain" description="Polysaccharide biosynthesis protein CapD-like" evidence="3">
    <location>
        <begin position="279"/>
        <end position="560"/>
    </location>
</feature>
<reference evidence="4 5" key="1">
    <citation type="submission" date="2020-08" db="EMBL/GenBank/DDBJ databases">
        <title>A Genomic Blueprint of the Chicken Gut Microbiome.</title>
        <authorList>
            <person name="Gilroy R."/>
            <person name="Ravi A."/>
            <person name="Getino M."/>
            <person name="Pursley I."/>
            <person name="Horton D.L."/>
            <person name="Alikhan N.-F."/>
            <person name="Baker D."/>
            <person name="Gharbi K."/>
            <person name="Hall N."/>
            <person name="Watson M."/>
            <person name="Adriaenssens E.M."/>
            <person name="Foster-Nyarko E."/>
            <person name="Jarju S."/>
            <person name="Secka A."/>
            <person name="Antonio M."/>
            <person name="Oren A."/>
            <person name="Chaudhuri R."/>
            <person name="La Ragione R.M."/>
            <person name="Hildebrand F."/>
            <person name="Pallen M.J."/>
        </authorList>
    </citation>
    <scope>NUCLEOTIDE SEQUENCE [LARGE SCALE GENOMIC DNA]</scope>
    <source>
        <strain evidence="4 5">Sa1BUA2</strain>
    </source>
</reference>
<comment type="caution">
    <text evidence="4">The sequence shown here is derived from an EMBL/GenBank/DDBJ whole genome shotgun (WGS) entry which is preliminary data.</text>
</comment>
<feature type="transmembrane region" description="Helical" evidence="2">
    <location>
        <begin position="71"/>
        <end position="95"/>
    </location>
</feature>
<dbReference type="PANTHER" id="PTHR43318">
    <property type="entry name" value="UDP-N-ACETYLGLUCOSAMINE 4,6-DEHYDRATASE"/>
    <property type="match status" value="1"/>
</dbReference>
<sequence>MTYQKRVPLLMLLDSVIVLFSIYVGYFILHPYSNFYSSKLLLVSSLILLVSHHIFAFRYRLYHKAWEYASVGELVTITKAVTFSIVTAAVAQLVGVGQVHIRVLFLTWMLHMLLIGGSRFSWRMYRDRYIKTRNKKARTLIVGAGAGGTTVTRQLLHNNDVELDPVAFVDDDPRKYMLEMYGIKVCGTITDIPKIVKEKRIENIIIAIPSLSKKEVRRIYEICAKTEVEIKIMPLLEDVMTGKIEVSALRNVEVEDLLGREPVELDISSISESITGEKVLVTGAGGSIGSEICRQICKFTPKEIILLGHGEFSIYNIDMELRQEYGEHIGIIPVIADVQDRDKIMEVMEQYRPSVVYHAAAHKHVPLMEANPKEAIKNNIFGTKNVAEAAEAFAVDTFVLVSTDKAVNPPNVMGATKRIAEMIIQNMAKESSTKFVAVRFGNVLGSRGSVIPLFKRQIAAGGPVTITHPDMTRYFMTIPEASRLVIQAGTLAHGGEVFVLDMGEPVKISDLAKNLISLSGFTEEEIGIKYTGIRPGEKMYEELLNENEIQKEQIFPKIHIGKAEPVGASELYHFINTLEHVPLEQVKGMIVEVANSKPKRVVQLIK</sequence>
<keyword evidence="2" id="KW-1133">Transmembrane helix</keyword>
<evidence type="ECO:0000256" key="1">
    <source>
        <dbReference type="ARBA" id="ARBA00007430"/>
    </source>
</evidence>
<keyword evidence="2" id="KW-0472">Membrane</keyword>
<name>A0ABR8VHP2_9BACI</name>
<feature type="transmembrane region" description="Helical" evidence="2">
    <location>
        <begin position="40"/>
        <end position="59"/>
    </location>
</feature>
<dbReference type="Gene3D" id="3.40.50.720">
    <property type="entry name" value="NAD(P)-binding Rossmann-like Domain"/>
    <property type="match status" value="2"/>
</dbReference>
<feature type="transmembrane region" description="Helical" evidence="2">
    <location>
        <begin position="101"/>
        <end position="122"/>
    </location>
</feature>
<dbReference type="Proteomes" id="UP000648182">
    <property type="component" value="Unassembled WGS sequence"/>
</dbReference>
<dbReference type="EMBL" id="JACSPV010000005">
    <property type="protein sequence ID" value="MBD8004263.1"/>
    <property type="molecule type" value="Genomic_DNA"/>
</dbReference>
<keyword evidence="2" id="KW-0812">Transmembrane</keyword>
<comment type="similarity">
    <text evidence="1">Belongs to the polysaccharide synthase family.</text>
</comment>
<dbReference type="SUPFAM" id="SSF53335">
    <property type="entry name" value="S-adenosyl-L-methionine-dependent methyltransferases"/>
    <property type="match status" value="1"/>
</dbReference>
<protein>
    <submittedName>
        <fullName evidence="4">Polysaccharide biosynthesis protein</fullName>
    </submittedName>
</protein>
<dbReference type="InterPro" id="IPR029063">
    <property type="entry name" value="SAM-dependent_MTases_sf"/>
</dbReference>
<proteinExistence type="inferred from homology"/>
<organism evidence="4 5">
    <name type="scientific">Bacillus norwichensis</name>
    <dbReference type="NCBI Taxonomy" id="2762217"/>
    <lineage>
        <taxon>Bacteria</taxon>
        <taxon>Bacillati</taxon>
        <taxon>Bacillota</taxon>
        <taxon>Bacilli</taxon>
        <taxon>Bacillales</taxon>
        <taxon>Bacillaceae</taxon>
        <taxon>Bacillus</taxon>
    </lineage>
</organism>
<dbReference type="Pfam" id="PF02719">
    <property type="entry name" value="Polysacc_synt_2"/>
    <property type="match status" value="1"/>
</dbReference>
<dbReference type="SUPFAM" id="SSF51735">
    <property type="entry name" value="NAD(P)-binding Rossmann-fold domains"/>
    <property type="match status" value="1"/>
</dbReference>
<evidence type="ECO:0000256" key="2">
    <source>
        <dbReference type="SAM" id="Phobius"/>
    </source>
</evidence>
<keyword evidence="5" id="KW-1185">Reference proteome</keyword>
<gene>
    <name evidence="4" type="ORF">H9631_04145</name>
</gene>
<accession>A0ABR8VHP2</accession>
<dbReference type="RefSeq" id="WP_191810225.1">
    <property type="nucleotide sequence ID" value="NZ_JACSPV010000005.1"/>
</dbReference>
<evidence type="ECO:0000313" key="5">
    <source>
        <dbReference type="Proteomes" id="UP000648182"/>
    </source>
</evidence>
<evidence type="ECO:0000259" key="3">
    <source>
        <dbReference type="Pfam" id="PF02719"/>
    </source>
</evidence>
<dbReference type="Pfam" id="PF13727">
    <property type="entry name" value="CoA_binding_3"/>
    <property type="match status" value="1"/>
</dbReference>
<dbReference type="InterPro" id="IPR051203">
    <property type="entry name" value="Polysaccharide_Synthase-Rel"/>
</dbReference>
<dbReference type="CDD" id="cd05237">
    <property type="entry name" value="UDP_invert_4-6DH_SDR_e"/>
    <property type="match status" value="1"/>
</dbReference>
<dbReference type="InterPro" id="IPR003869">
    <property type="entry name" value="Polysac_CapD-like"/>
</dbReference>
<dbReference type="PANTHER" id="PTHR43318:SF1">
    <property type="entry name" value="POLYSACCHARIDE BIOSYNTHESIS PROTEIN EPSC-RELATED"/>
    <property type="match status" value="1"/>
</dbReference>